<dbReference type="EMBL" id="JASDAP010000027">
    <property type="protein sequence ID" value="KAK1877747.1"/>
    <property type="molecule type" value="Genomic_DNA"/>
</dbReference>
<name>A0AAD9EU77_DISEL</name>
<keyword evidence="2" id="KW-1185">Reference proteome</keyword>
<feature type="non-terminal residue" evidence="1">
    <location>
        <position position="1"/>
    </location>
</feature>
<evidence type="ECO:0000313" key="2">
    <source>
        <dbReference type="Proteomes" id="UP001228049"/>
    </source>
</evidence>
<reference evidence="1" key="1">
    <citation type="submission" date="2023-04" db="EMBL/GenBank/DDBJ databases">
        <title>Chromosome-level genome of Chaenocephalus aceratus.</title>
        <authorList>
            <person name="Park H."/>
        </authorList>
    </citation>
    <scope>NUCLEOTIDE SEQUENCE</scope>
    <source>
        <strain evidence="1">DE</strain>
        <tissue evidence="1">Muscle</tissue>
    </source>
</reference>
<sequence length="105" mass="11270">SLPGSKQKGIKQLQTKVSAQLGILSSHKVLLQRPSVTFTGLSSSSPPTRGQWGLVSQRWATQGKCNSLPLVGDQKGRHSAHAALPTAKKMTSCESRGQLLCMMEK</sequence>
<gene>
    <name evidence="1" type="ORF">KUDE01_003055</name>
</gene>
<accession>A0AAD9EU77</accession>
<organism evidence="1 2">
    <name type="scientific">Dissostichus eleginoides</name>
    <name type="common">Patagonian toothfish</name>
    <name type="synonym">Dissostichus amissus</name>
    <dbReference type="NCBI Taxonomy" id="100907"/>
    <lineage>
        <taxon>Eukaryota</taxon>
        <taxon>Metazoa</taxon>
        <taxon>Chordata</taxon>
        <taxon>Craniata</taxon>
        <taxon>Vertebrata</taxon>
        <taxon>Euteleostomi</taxon>
        <taxon>Actinopterygii</taxon>
        <taxon>Neopterygii</taxon>
        <taxon>Teleostei</taxon>
        <taxon>Neoteleostei</taxon>
        <taxon>Acanthomorphata</taxon>
        <taxon>Eupercaria</taxon>
        <taxon>Perciformes</taxon>
        <taxon>Notothenioidei</taxon>
        <taxon>Nototheniidae</taxon>
        <taxon>Dissostichus</taxon>
    </lineage>
</organism>
<evidence type="ECO:0000313" key="1">
    <source>
        <dbReference type="EMBL" id="KAK1877747.1"/>
    </source>
</evidence>
<protein>
    <submittedName>
        <fullName evidence="1">Cell polarity protein mor2</fullName>
    </submittedName>
</protein>
<comment type="caution">
    <text evidence="1">The sequence shown here is derived from an EMBL/GenBank/DDBJ whole genome shotgun (WGS) entry which is preliminary data.</text>
</comment>
<dbReference type="Proteomes" id="UP001228049">
    <property type="component" value="Unassembled WGS sequence"/>
</dbReference>
<dbReference type="AlphaFoldDB" id="A0AAD9EU77"/>
<proteinExistence type="predicted"/>
<feature type="non-terminal residue" evidence="1">
    <location>
        <position position="105"/>
    </location>
</feature>